<dbReference type="AlphaFoldDB" id="A0A9P6JKD4"/>
<dbReference type="EMBL" id="MU157903">
    <property type="protein sequence ID" value="KAF9524147.1"/>
    <property type="molecule type" value="Genomic_DNA"/>
</dbReference>
<evidence type="ECO:0000313" key="3">
    <source>
        <dbReference type="Proteomes" id="UP000807306"/>
    </source>
</evidence>
<reference evidence="2" key="1">
    <citation type="submission" date="2020-11" db="EMBL/GenBank/DDBJ databases">
        <authorList>
            <consortium name="DOE Joint Genome Institute"/>
            <person name="Ahrendt S."/>
            <person name="Riley R."/>
            <person name="Andreopoulos W."/>
            <person name="Labutti K."/>
            <person name="Pangilinan J."/>
            <person name="Ruiz-Duenas F.J."/>
            <person name="Barrasa J.M."/>
            <person name="Sanchez-Garcia M."/>
            <person name="Camarero S."/>
            <person name="Miyauchi S."/>
            <person name="Serrano A."/>
            <person name="Linde D."/>
            <person name="Babiker R."/>
            <person name="Drula E."/>
            <person name="Ayuso-Fernandez I."/>
            <person name="Pacheco R."/>
            <person name="Padilla G."/>
            <person name="Ferreira P."/>
            <person name="Barriuso J."/>
            <person name="Kellner H."/>
            <person name="Castanera R."/>
            <person name="Alfaro M."/>
            <person name="Ramirez L."/>
            <person name="Pisabarro A.G."/>
            <person name="Kuo A."/>
            <person name="Tritt A."/>
            <person name="Lipzen A."/>
            <person name="He G."/>
            <person name="Yan M."/>
            <person name="Ng V."/>
            <person name="Cullen D."/>
            <person name="Martin F."/>
            <person name="Rosso M.-N."/>
            <person name="Henrissat B."/>
            <person name="Hibbett D."/>
            <person name="Martinez A.T."/>
            <person name="Grigoriev I.V."/>
        </authorList>
    </citation>
    <scope>NUCLEOTIDE SEQUENCE</scope>
    <source>
        <strain evidence="2">CBS 506.95</strain>
    </source>
</reference>
<name>A0A9P6JKD4_9AGAR</name>
<organism evidence="2 3">
    <name type="scientific">Crepidotus variabilis</name>
    <dbReference type="NCBI Taxonomy" id="179855"/>
    <lineage>
        <taxon>Eukaryota</taxon>
        <taxon>Fungi</taxon>
        <taxon>Dikarya</taxon>
        <taxon>Basidiomycota</taxon>
        <taxon>Agaricomycotina</taxon>
        <taxon>Agaricomycetes</taxon>
        <taxon>Agaricomycetidae</taxon>
        <taxon>Agaricales</taxon>
        <taxon>Agaricineae</taxon>
        <taxon>Crepidotaceae</taxon>
        <taxon>Crepidotus</taxon>
    </lineage>
</organism>
<feature type="region of interest" description="Disordered" evidence="1">
    <location>
        <begin position="64"/>
        <end position="92"/>
    </location>
</feature>
<accession>A0A9P6JKD4</accession>
<dbReference type="Proteomes" id="UP000807306">
    <property type="component" value="Unassembled WGS sequence"/>
</dbReference>
<protein>
    <submittedName>
        <fullName evidence="2">Uncharacterized protein</fullName>
    </submittedName>
</protein>
<gene>
    <name evidence="2" type="ORF">CPB83DRAFT_898108</name>
</gene>
<keyword evidence="3" id="KW-1185">Reference proteome</keyword>
<evidence type="ECO:0000256" key="1">
    <source>
        <dbReference type="SAM" id="MobiDB-lite"/>
    </source>
</evidence>
<sequence length="190" mass="20744">MTLKNINGEVWDFSLDGGIDSLVLATDLVFFLSILPFTGPQLCPTRFLMYLNLKPRLPHIHLLASGDNKRPGNAPQSDQTGEHRSPTPALPTFGSIKNSSVALNARFIAGNIFLEKASFQTPPNACLAPKCVRKERVAPTPAQPAVHLHLHLSPSPIDYLPINSQDVKPIVDLTNDSDGQCSLSRSLRFP</sequence>
<proteinExistence type="predicted"/>
<comment type="caution">
    <text evidence="2">The sequence shown here is derived from an EMBL/GenBank/DDBJ whole genome shotgun (WGS) entry which is preliminary data.</text>
</comment>
<evidence type="ECO:0000313" key="2">
    <source>
        <dbReference type="EMBL" id="KAF9524147.1"/>
    </source>
</evidence>